<sequence>MLGYEVDETDLHGLARKLTAGATDIEDTADAPPAPQAGPLTGLIAGHLGNVAGGMASVSEFASAAGQNVTRSASTYTNVDKGNADAFKP</sequence>
<keyword evidence="3" id="KW-1185">Reference proteome</keyword>
<gene>
    <name evidence="2" type="ORF">EV193_102754</name>
</gene>
<accession>A0A4V2EU93</accession>
<reference evidence="2 3" key="1">
    <citation type="submission" date="2019-02" db="EMBL/GenBank/DDBJ databases">
        <title>Genomic Encyclopedia of Type Strains, Phase IV (KMG-IV): sequencing the most valuable type-strain genomes for metagenomic binning, comparative biology and taxonomic classification.</title>
        <authorList>
            <person name="Goeker M."/>
        </authorList>
    </citation>
    <scope>NUCLEOTIDE SEQUENCE [LARGE SCALE GENOMIC DNA]</scope>
    <source>
        <strain evidence="2 3">DSM 101727</strain>
    </source>
</reference>
<feature type="compositionally biased region" description="Polar residues" evidence="1">
    <location>
        <begin position="65"/>
        <end position="80"/>
    </location>
</feature>
<evidence type="ECO:0000313" key="3">
    <source>
        <dbReference type="Proteomes" id="UP000294257"/>
    </source>
</evidence>
<dbReference type="EMBL" id="SGWQ01000002">
    <property type="protein sequence ID" value="RZS43773.1"/>
    <property type="molecule type" value="Genomic_DNA"/>
</dbReference>
<evidence type="ECO:0000256" key="1">
    <source>
        <dbReference type="SAM" id="MobiDB-lite"/>
    </source>
</evidence>
<organism evidence="2 3">
    <name type="scientific">Herbihabitans rhizosphaerae</name>
    <dbReference type="NCBI Taxonomy" id="1872711"/>
    <lineage>
        <taxon>Bacteria</taxon>
        <taxon>Bacillati</taxon>
        <taxon>Actinomycetota</taxon>
        <taxon>Actinomycetes</taxon>
        <taxon>Pseudonocardiales</taxon>
        <taxon>Pseudonocardiaceae</taxon>
        <taxon>Herbihabitans</taxon>
    </lineage>
</organism>
<dbReference type="Proteomes" id="UP000294257">
    <property type="component" value="Unassembled WGS sequence"/>
</dbReference>
<feature type="region of interest" description="Disordered" evidence="1">
    <location>
        <begin position="63"/>
        <end position="89"/>
    </location>
</feature>
<dbReference type="AlphaFoldDB" id="A0A4V2EU93"/>
<protein>
    <submittedName>
        <fullName evidence="2">Uncharacterized protein</fullName>
    </submittedName>
</protein>
<name>A0A4V2EU93_9PSEU</name>
<comment type="caution">
    <text evidence="2">The sequence shown here is derived from an EMBL/GenBank/DDBJ whole genome shotgun (WGS) entry which is preliminary data.</text>
</comment>
<dbReference type="RefSeq" id="WP_130343567.1">
    <property type="nucleotide sequence ID" value="NZ_SGWQ01000002.1"/>
</dbReference>
<evidence type="ECO:0000313" key="2">
    <source>
        <dbReference type="EMBL" id="RZS43773.1"/>
    </source>
</evidence>
<proteinExistence type="predicted"/>